<keyword evidence="2" id="KW-1185">Reference proteome</keyword>
<organism evidence="1 2">
    <name type="scientific">Bacteriovorax stolpii</name>
    <name type="common">Bdellovibrio stolpii</name>
    <dbReference type="NCBI Taxonomy" id="960"/>
    <lineage>
        <taxon>Bacteria</taxon>
        <taxon>Pseudomonadati</taxon>
        <taxon>Bdellovibrionota</taxon>
        <taxon>Bacteriovoracia</taxon>
        <taxon>Bacteriovoracales</taxon>
        <taxon>Bacteriovoracaceae</taxon>
        <taxon>Bacteriovorax</taxon>
    </lineage>
</organism>
<accession>A0A2K9NMW2</accession>
<proteinExistence type="predicted"/>
<evidence type="ECO:0000313" key="2">
    <source>
        <dbReference type="Proteomes" id="UP000235584"/>
    </source>
</evidence>
<evidence type="ECO:0000313" key="1">
    <source>
        <dbReference type="EMBL" id="AUN96859.1"/>
    </source>
</evidence>
<protein>
    <submittedName>
        <fullName evidence="1">Uncharacterized protein</fullName>
    </submittedName>
</protein>
<gene>
    <name evidence="1" type="ORF">C0V70_01805</name>
</gene>
<dbReference type="RefSeq" id="WP_102242154.1">
    <property type="nucleotide sequence ID" value="NZ_CP025704.1"/>
</dbReference>
<name>A0A2K9NMW2_BACTC</name>
<sequence length="110" mass="11914">MFKKTLFLMILGLSFSATLPAQDLVSNLKLAVEKSQGSKCKINPSEEDIIAIYCTNSSSYSVFKLTVENDVIAGTGQSWPKSGGEAECSVEGKVKADEKVKLSIRCNALY</sequence>
<dbReference type="AlphaFoldDB" id="A0A2K9NMW2"/>
<dbReference type="Proteomes" id="UP000235584">
    <property type="component" value="Chromosome"/>
</dbReference>
<dbReference type="KEGG" id="bsto:C0V70_01805"/>
<reference evidence="1 2" key="1">
    <citation type="submission" date="2018-01" db="EMBL/GenBank/DDBJ databases">
        <title>Complete genome sequence of Bacteriovorax stolpii DSM12778.</title>
        <authorList>
            <person name="Tang B."/>
            <person name="Chang J."/>
        </authorList>
    </citation>
    <scope>NUCLEOTIDE SEQUENCE [LARGE SCALE GENOMIC DNA]</scope>
    <source>
        <strain evidence="1 2">DSM 12778</strain>
    </source>
</reference>
<dbReference type="EMBL" id="CP025704">
    <property type="protein sequence ID" value="AUN96859.1"/>
    <property type="molecule type" value="Genomic_DNA"/>
</dbReference>